<sequence length="597" mass="67628">MAELALAIVPLCVATIKGGGVILKKCKELRKHSKEIERLRKHFRYQRDAFLDECETIFQQFLDEELASTLIYDAEHHAWSTSQLDEKIKSHLGDRFGRFEKVIQEIYQHIMELDECLNASAGDAERPDRKLKQVEVAKYAINTTGNKSKYEAMIADFKMSNHELKNIRRMSAGFHGPHLIAQPRKEPLVALPSSYRHVSHNSKSFHTALITSWSCTRARHTGHEARLFLDHRPDESFRVVVRQRTHSIHMANDTSVDVLVRSKKLTLDNTSQPTVFREDSTRKQTIKSKGVRFADDCSSQQPGPSRASNSIQLSTAAPINLGSSGDMCTQLCTQTMSARYICYLDSSNQVRHNIHPVCDENCDHNKCLSQTAMREPARLDSIFDSTVEQSRLSVNQQLRLALKLVNGILQFASTPWLQALWYLKDLSFFKIDDNLPRALATLHTSSEISEQGRCELEMLDLNDELIAAQRSHGISNLSLYCLGMALLQIGRWKLLPTDDISEVRRIAEGHSELGPVYQRITQQCLECNFASSKDLSDPDLKDAIYRDVVCRLEGIINAIEGVVAHCDEVYMLAMSTPRHYGPRKRSQGTHRGAELTP</sequence>
<comment type="caution">
    <text evidence="3">The sequence shown here is derived from an EMBL/GenBank/DDBJ whole genome shotgun (WGS) entry which is preliminary data.</text>
</comment>
<feature type="domain" description="DUF7580" evidence="2">
    <location>
        <begin position="321"/>
        <end position="553"/>
    </location>
</feature>
<feature type="region of interest" description="Disordered" evidence="1">
    <location>
        <begin position="578"/>
        <end position="597"/>
    </location>
</feature>
<dbReference type="EMBL" id="JAQQWI010000003">
    <property type="protein sequence ID" value="KAK8036967.1"/>
    <property type="molecule type" value="Genomic_DNA"/>
</dbReference>
<protein>
    <recommendedName>
        <fullName evidence="2">DUF7580 domain-containing protein</fullName>
    </recommendedName>
</protein>
<evidence type="ECO:0000313" key="4">
    <source>
        <dbReference type="Proteomes" id="UP001396898"/>
    </source>
</evidence>
<proteinExistence type="predicted"/>
<accession>A0ABR1SRY7</accession>
<dbReference type="Pfam" id="PF24476">
    <property type="entry name" value="DUF7580"/>
    <property type="match status" value="1"/>
</dbReference>
<evidence type="ECO:0000256" key="1">
    <source>
        <dbReference type="SAM" id="MobiDB-lite"/>
    </source>
</evidence>
<dbReference type="Proteomes" id="UP001396898">
    <property type="component" value="Unassembled WGS sequence"/>
</dbReference>
<dbReference type="InterPro" id="IPR056002">
    <property type="entry name" value="DUF7580"/>
</dbReference>
<organism evidence="3 4">
    <name type="scientific">Apiospora marii</name>
    <dbReference type="NCBI Taxonomy" id="335849"/>
    <lineage>
        <taxon>Eukaryota</taxon>
        <taxon>Fungi</taxon>
        <taxon>Dikarya</taxon>
        <taxon>Ascomycota</taxon>
        <taxon>Pezizomycotina</taxon>
        <taxon>Sordariomycetes</taxon>
        <taxon>Xylariomycetidae</taxon>
        <taxon>Amphisphaeriales</taxon>
        <taxon>Apiosporaceae</taxon>
        <taxon>Apiospora</taxon>
    </lineage>
</organism>
<evidence type="ECO:0000313" key="3">
    <source>
        <dbReference type="EMBL" id="KAK8036967.1"/>
    </source>
</evidence>
<reference evidence="3 4" key="1">
    <citation type="submission" date="2023-01" db="EMBL/GenBank/DDBJ databases">
        <title>Analysis of 21 Apiospora genomes using comparative genomics revels a genus with tremendous synthesis potential of carbohydrate active enzymes and secondary metabolites.</title>
        <authorList>
            <person name="Sorensen T."/>
        </authorList>
    </citation>
    <scope>NUCLEOTIDE SEQUENCE [LARGE SCALE GENOMIC DNA]</scope>
    <source>
        <strain evidence="3 4">CBS 20057</strain>
    </source>
</reference>
<name>A0ABR1SRY7_9PEZI</name>
<evidence type="ECO:0000259" key="2">
    <source>
        <dbReference type="Pfam" id="PF24476"/>
    </source>
</evidence>
<keyword evidence="4" id="KW-1185">Reference proteome</keyword>
<dbReference type="PANTHER" id="PTHR35186">
    <property type="entry name" value="ANK_REP_REGION DOMAIN-CONTAINING PROTEIN"/>
    <property type="match status" value="1"/>
</dbReference>
<dbReference type="PANTHER" id="PTHR35186:SF4">
    <property type="entry name" value="PRION-INHIBITION AND PROPAGATION HELO DOMAIN-CONTAINING PROTEIN"/>
    <property type="match status" value="1"/>
</dbReference>
<gene>
    <name evidence="3" type="ORF">PG991_001281</name>
</gene>